<keyword evidence="2" id="KW-1185">Reference proteome</keyword>
<evidence type="ECO:0000313" key="1">
    <source>
        <dbReference type="EMBL" id="SOC45735.1"/>
    </source>
</evidence>
<dbReference type="AlphaFoldDB" id="A0A285UUZ5"/>
<dbReference type="RefSeq" id="WP_176526859.1">
    <property type="nucleotide sequence ID" value="NZ_OBQD01000017.1"/>
</dbReference>
<protein>
    <submittedName>
        <fullName evidence="1">Uncharacterized protein</fullName>
    </submittedName>
</protein>
<name>A0A285UUZ5_9HYPH</name>
<reference evidence="1 2" key="1">
    <citation type="submission" date="2017-08" db="EMBL/GenBank/DDBJ databases">
        <authorList>
            <person name="de Groot N.N."/>
        </authorList>
    </citation>
    <scope>NUCLEOTIDE SEQUENCE [LARGE SCALE GENOMIC DNA]</scope>
    <source>
        <strain evidence="1 2">JC85</strain>
    </source>
</reference>
<proteinExistence type="predicted"/>
<dbReference type="Proteomes" id="UP000219167">
    <property type="component" value="Unassembled WGS sequence"/>
</dbReference>
<organism evidence="1 2">
    <name type="scientific">Rhizobium subbaraonis</name>
    <dbReference type="NCBI Taxonomy" id="908946"/>
    <lineage>
        <taxon>Bacteria</taxon>
        <taxon>Pseudomonadati</taxon>
        <taxon>Pseudomonadota</taxon>
        <taxon>Alphaproteobacteria</taxon>
        <taxon>Hyphomicrobiales</taxon>
        <taxon>Rhizobiaceae</taxon>
        <taxon>Rhizobium/Agrobacterium group</taxon>
        <taxon>Rhizobium</taxon>
    </lineage>
</organism>
<evidence type="ECO:0000313" key="2">
    <source>
        <dbReference type="Proteomes" id="UP000219167"/>
    </source>
</evidence>
<accession>A0A285UUZ5</accession>
<dbReference type="EMBL" id="OBQD01000017">
    <property type="protein sequence ID" value="SOC45735.1"/>
    <property type="molecule type" value="Genomic_DNA"/>
</dbReference>
<gene>
    <name evidence="1" type="ORF">SAMN05892877_117124</name>
</gene>
<sequence length="58" mass="6331">MDTMTFVFAGISFAVVTAVFLAGSVAREVRNENSVDLDERMFDIELTVFGLTSSRVPA</sequence>